<dbReference type="Gene3D" id="3.30.70.270">
    <property type="match status" value="1"/>
</dbReference>
<dbReference type="EMBL" id="BKAL01000010">
    <property type="protein sequence ID" value="GEP69985.1"/>
    <property type="molecule type" value="Genomic_DNA"/>
</dbReference>
<evidence type="ECO:0000259" key="2">
    <source>
        <dbReference type="SMART" id="SM00267"/>
    </source>
</evidence>
<dbReference type="InterPro" id="IPR000160">
    <property type="entry name" value="GGDEF_dom"/>
</dbReference>
<evidence type="ECO:0000313" key="4">
    <source>
        <dbReference type="Proteomes" id="UP000321798"/>
    </source>
</evidence>
<protein>
    <recommendedName>
        <fullName evidence="2">GGDEF domain-containing protein</fullName>
    </recommendedName>
</protein>
<keyword evidence="4" id="KW-1185">Reference proteome</keyword>
<dbReference type="InterPro" id="IPR029787">
    <property type="entry name" value="Nucleotide_cyclase"/>
</dbReference>
<dbReference type="SUPFAM" id="SSF55073">
    <property type="entry name" value="Nucleotide cyclase"/>
    <property type="match status" value="1"/>
</dbReference>
<dbReference type="InterPro" id="IPR046342">
    <property type="entry name" value="CBS_dom_sf"/>
</dbReference>
<dbReference type="AlphaFoldDB" id="A0A512PFK7"/>
<dbReference type="Gene3D" id="3.10.580.10">
    <property type="entry name" value="CBS-domain"/>
    <property type="match status" value="1"/>
</dbReference>
<proteinExistence type="predicted"/>
<accession>A0A512PFK7</accession>
<dbReference type="Pfam" id="PF00571">
    <property type="entry name" value="CBS"/>
    <property type="match status" value="1"/>
</dbReference>
<dbReference type="SMART" id="SM00267">
    <property type="entry name" value="GGDEF"/>
    <property type="match status" value="1"/>
</dbReference>
<feature type="region of interest" description="Disordered" evidence="1">
    <location>
        <begin position="309"/>
        <end position="378"/>
    </location>
</feature>
<evidence type="ECO:0000256" key="1">
    <source>
        <dbReference type="SAM" id="MobiDB-lite"/>
    </source>
</evidence>
<dbReference type="InterPro" id="IPR043128">
    <property type="entry name" value="Rev_trsase/Diguanyl_cyclase"/>
</dbReference>
<name>A0A512PFK7_9CELL</name>
<gene>
    <name evidence="3" type="ORF">CSO01_27000</name>
</gene>
<reference evidence="3 4" key="1">
    <citation type="submission" date="2019-07" db="EMBL/GenBank/DDBJ databases">
        <title>Whole genome shotgun sequence of Cellulomonas soli NBRC 109434.</title>
        <authorList>
            <person name="Hosoyama A."/>
            <person name="Uohara A."/>
            <person name="Ohji S."/>
            <person name="Ichikawa N."/>
        </authorList>
    </citation>
    <scope>NUCLEOTIDE SEQUENCE [LARGE SCALE GENOMIC DNA]</scope>
    <source>
        <strain evidence="3 4">NBRC 109434</strain>
    </source>
</reference>
<comment type="caution">
    <text evidence="3">The sequence shown here is derived from an EMBL/GenBank/DDBJ whole genome shotgun (WGS) entry which is preliminary data.</text>
</comment>
<organism evidence="3 4">
    <name type="scientific">Cellulomonas soli</name>
    <dbReference type="NCBI Taxonomy" id="931535"/>
    <lineage>
        <taxon>Bacteria</taxon>
        <taxon>Bacillati</taxon>
        <taxon>Actinomycetota</taxon>
        <taxon>Actinomycetes</taxon>
        <taxon>Micrococcales</taxon>
        <taxon>Cellulomonadaceae</taxon>
        <taxon>Cellulomonas</taxon>
    </lineage>
</organism>
<sequence>MARPLPTFVEVPVVGAEPTSSAVGSIARPAQTVRGDAPAAHALRLLRDQPDVQALVVIDDPRADAVGILARERPSPDLGQEFGTAFRKVRHLAASPAIVVDADTPLLTAARTLAGHRSPLPDLVVRGETWGWVPASDLLDHLVRAFRDAAACDAVSGVMNRDSLDLTLEAWCSAIAHTANRLVAVVLRAEGLEVVNEIAGRAAGDVVVALVVAQIVAAAPAGAFVGRVGGGEIVVLGVLPDTPPHRVGAEVEALRQALTTAASTPTRLPAHLSRVRWPTVRSGASVSARGSADPERVVNDARLYLKELSAAPAAPNRRGPQASADLRRPSDEARRGAGLGARTHKFLTGVAAPPTSPQDQDGTPDKAFVPAAREDRSD</sequence>
<dbReference type="Pfam" id="PF00990">
    <property type="entry name" value="GGDEF"/>
    <property type="match status" value="1"/>
</dbReference>
<dbReference type="Proteomes" id="UP000321798">
    <property type="component" value="Unassembled WGS sequence"/>
</dbReference>
<dbReference type="InterPro" id="IPR000644">
    <property type="entry name" value="CBS_dom"/>
</dbReference>
<feature type="compositionally biased region" description="Basic and acidic residues" evidence="1">
    <location>
        <begin position="325"/>
        <end position="335"/>
    </location>
</feature>
<feature type="domain" description="GGDEF" evidence="2">
    <location>
        <begin position="139"/>
        <end position="323"/>
    </location>
</feature>
<dbReference type="RefSeq" id="WP_179561775.1">
    <property type="nucleotide sequence ID" value="NZ_BAABBJ010000002.1"/>
</dbReference>
<evidence type="ECO:0000313" key="3">
    <source>
        <dbReference type="EMBL" id="GEP69985.1"/>
    </source>
</evidence>
<dbReference type="SUPFAM" id="SSF54631">
    <property type="entry name" value="CBS-domain pair"/>
    <property type="match status" value="1"/>
</dbReference>